<dbReference type="PATRIC" id="fig|1114856.3.peg.3770"/>
<dbReference type="Gene3D" id="1.10.10.10">
    <property type="entry name" value="Winged helix-like DNA-binding domain superfamily/Winged helix DNA-binding domain"/>
    <property type="match status" value="1"/>
</dbReference>
<proteinExistence type="predicted"/>
<dbReference type="EMBL" id="AOHW01000042">
    <property type="protein sequence ID" value="ELY38573.1"/>
    <property type="molecule type" value="Genomic_DNA"/>
</dbReference>
<dbReference type="RefSeq" id="WP_006091773.1">
    <property type="nucleotide sequence ID" value="NZ_AOHW01000042.1"/>
</dbReference>
<accession>L9VQR1</accession>
<reference evidence="1 2" key="1">
    <citation type="journal article" date="2014" name="PLoS Genet.">
        <title>Phylogenetically driven sequencing of extremely halophilic archaea reveals strategies for static and dynamic osmo-response.</title>
        <authorList>
            <person name="Becker E.A."/>
            <person name="Seitzer P.M."/>
            <person name="Tritt A."/>
            <person name="Larsen D."/>
            <person name="Krusor M."/>
            <person name="Yao A.I."/>
            <person name="Wu D."/>
            <person name="Madern D."/>
            <person name="Eisen J.A."/>
            <person name="Darling A.E."/>
            <person name="Facciotti M.T."/>
        </authorList>
    </citation>
    <scope>NUCLEOTIDE SEQUENCE [LARGE SCALE GENOMIC DNA]</scope>
    <source>
        <strain evidence="1 2">GA33</strain>
    </source>
</reference>
<dbReference type="eggNOG" id="arCOG01868">
    <property type="taxonomic scope" value="Archaea"/>
</dbReference>
<comment type="caution">
    <text evidence="1">The sequence shown here is derived from an EMBL/GenBank/DDBJ whole genome shotgun (WGS) entry which is preliminary data.</text>
</comment>
<protein>
    <submittedName>
        <fullName evidence="1">Uncharacterized protein</fullName>
    </submittedName>
</protein>
<dbReference type="OrthoDB" id="195102at2157"/>
<dbReference type="InterPro" id="IPR036390">
    <property type="entry name" value="WH_DNA-bd_sf"/>
</dbReference>
<dbReference type="AlphaFoldDB" id="L9VQR1"/>
<dbReference type="SUPFAM" id="SSF46785">
    <property type="entry name" value="Winged helix' DNA-binding domain"/>
    <property type="match status" value="1"/>
</dbReference>
<dbReference type="Proteomes" id="UP000011599">
    <property type="component" value="Unassembled WGS sequence"/>
</dbReference>
<name>L9VQR1_9EURY</name>
<evidence type="ECO:0000313" key="2">
    <source>
        <dbReference type="Proteomes" id="UP000011599"/>
    </source>
</evidence>
<keyword evidence="2" id="KW-1185">Reference proteome</keyword>
<organism evidence="1 2">
    <name type="scientific">Natronorubrum tibetense GA33</name>
    <dbReference type="NCBI Taxonomy" id="1114856"/>
    <lineage>
        <taxon>Archaea</taxon>
        <taxon>Methanobacteriati</taxon>
        <taxon>Methanobacteriota</taxon>
        <taxon>Stenosarchaea group</taxon>
        <taxon>Halobacteria</taxon>
        <taxon>Halobacteriales</taxon>
        <taxon>Natrialbaceae</taxon>
        <taxon>Natronorubrum</taxon>
    </lineage>
</organism>
<evidence type="ECO:0000313" key="1">
    <source>
        <dbReference type="EMBL" id="ELY38573.1"/>
    </source>
</evidence>
<dbReference type="InterPro" id="IPR036388">
    <property type="entry name" value="WH-like_DNA-bd_sf"/>
</dbReference>
<dbReference type="STRING" id="1114856.GCA_000383975_00310"/>
<sequence>MSTDVGPVAGTETRELLHFVTQETRFALLTNILQHPEQLPSMYELEELNPSVSEATVYKHVQKLIDAGVVREVALPDGERRQGYPWKFYGLTDEGRAFLETHDVLAAEETLRRIYETISDKPEKMVKYENAPRPDAERK</sequence>
<gene>
    <name evidence="1" type="ORF">C496_18162</name>
</gene>